<accession>A0A835T4A5</accession>
<name>A0A835T4A5_CHLIN</name>
<gene>
    <name evidence="3" type="ORF">HXX76_005069</name>
</gene>
<dbReference type="OrthoDB" id="548926at2759"/>
<evidence type="ECO:0000256" key="2">
    <source>
        <dbReference type="SAM" id="MobiDB-lite"/>
    </source>
</evidence>
<reference evidence="3" key="1">
    <citation type="journal article" date="2020" name="bioRxiv">
        <title>Comparative genomics of Chlamydomonas.</title>
        <authorList>
            <person name="Craig R.J."/>
            <person name="Hasan A.R."/>
            <person name="Ness R.W."/>
            <person name="Keightley P.D."/>
        </authorList>
    </citation>
    <scope>NUCLEOTIDE SEQUENCE</scope>
    <source>
        <strain evidence="3">SAG 7.73</strain>
    </source>
</reference>
<keyword evidence="4" id="KW-1185">Reference proteome</keyword>
<feature type="region of interest" description="Disordered" evidence="2">
    <location>
        <begin position="151"/>
        <end position="224"/>
    </location>
</feature>
<organism evidence="3 4">
    <name type="scientific">Chlamydomonas incerta</name>
    <dbReference type="NCBI Taxonomy" id="51695"/>
    <lineage>
        <taxon>Eukaryota</taxon>
        <taxon>Viridiplantae</taxon>
        <taxon>Chlorophyta</taxon>
        <taxon>core chlorophytes</taxon>
        <taxon>Chlorophyceae</taxon>
        <taxon>CS clade</taxon>
        <taxon>Chlamydomonadales</taxon>
        <taxon>Chlamydomonadaceae</taxon>
        <taxon>Chlamydomonas</taxon>
    </lineage>
</organism>
<feature type="coiled-coil region" evidence="1">
    <location>
        <begin position="37"/>
        <end position="71"/>
    </location>
</feature>
<evidence type="ECO:0000313" key="3">
    <source>
        <dbReference type="EMBL" id="KAG2438518.1"/>
    </source>
</evidence>
<comment type="caution">
    <text evidence="3">The sequence shown here is derived from an EMBL/GenBank/DDBJ whole genome shotgun (WGS) entry which is preliminary data.</text>
</comment>
<protein>
    <submittedName>
        <fullName evidence="3">Uncharacterized protein</fullName>
    </submittedName>
</protein>
<dbReference type="EMBL" id="JAEHOC010000009">
    <property type="protein sequence ID" value="KAG2438518.1"/>
    <property type="molecule type" value="Genomic_DNA"/>
</dbReference>
<evidence type="ECO:0000313" key="4">
    <source>
        <dbReference type="Proteomes" id="UP000650467"/>
    </source>
</evidence>
<proteinExistence type="predicted"/>
<feature type="compositionally biased region" description="Gly residues" evidence="2">
    <location>
        <begin position="161"/>
        <end position="176"/>
    </location>
</feature>
<sequence>MAINSGGAGDAQRELWREARRHIGEYESRTSELALDLAAEGKALAAAKEELAGLKREAQSQRAAKDAADRAALDEHDRMAALSRQRDSELAESGRLTHQLAALGAQLEAAVAAAREQEKERQTHLVELQAHLDSLRAYRLQCQQQAAETQQTQQLQHKGGGEAAGGAVGAMDGLGEGVTPQATEPTGAAAAADVQWQRKRPLAEAGDAGSDGGGAMGDTVMSDTGADQRLTAGVVDF</sequence>
<dbReference type="AlphaFoldDB" id="A0A835T4A5"/>
<keyword evidence="1" id="KW-0175">Coiled coil</keyword>
<dbReference type="Proteomes" id="UP000650467">
    <property type="component" value="Unassembled WGS sequence"/>
</dbReference>
<evidence type="ECO:0000256" key="1">
    <source>
        <dbReference type="SAM" id="Coils"/>
    </source>
</evidence>